<name>A0A0N4X8N7_HAEPC</name>
<dbReference type="WBParaSite" id="HPLM_0002072901-mRNA-1">
    <property type="protein sequence ID" value="HPLM_0002072901-mRNA-1"/>
    <property type="gene ID" value="HPLM_0002072901"/>
</dbReference>
<dbReference type="AlphaFoldDB" id="A0A0N4X8N7"/>
<sequence length="169" mass="19726">MDTVVKTDRSSDFRRIENDAQLRGRGGLLIDCLMRNIVNAIGVNSAFIDFFDETGFEMVFNSCDVLFPCRWSTSKTLVLAYKTTIRQLLIVCQRWMRGFPRKLNIKKTVNKLRRLIKVVKNTSIELVVPFWIMIVSDTYSLDDDHPKTRTSSAHCWNSFCFCVRHKMDF</sequence>
<organism evidence="1">
    <name type="scientific">Haemonchus placei</name>
    <name type="common">Barber's pole worm</name>
    <dbReference type="NCBI Taxonomy" id="6290"/>
    <lineage>
        <taxon>Eukaryota</taxon>
        <taxon>Metazoa</taxon>
        <taxon>Ecdysozoa</taxon>
        <taxon>Nematoda</taxon>
        <taxon>Chromadorea</taxon>
        <taxon>Rhabditida</taxon>
        <taxon>Rhabditina</taxon>
        <taxon>Rhabditomorpha</taxon>
        <taxon>Strongyloidea</taxon>
        <taxon>Trichostrongylidae</taxon>
        <taxon>Haemonchus</taxon>
    </lineage>
</organism>
<protein>
    <submittedName>
        <fullName evidence="1">RNA-directed DNA polymerase, eukaryota, reverse transcriptase zinc-binding domain protein</fullName>
    </submittedName>
</protein>
<evidence type="ECO:0000313" key="1">
    <source>
        <dbReference type="WBParaSite" id="HPLM_0002072901-mRNA-1"/>
    </source>
</evidence>
<reference evidence="1" key="1">
    <citation type="submission" date="2017-02" db="UniProtKB">
        <authorList>
            <consortium name="WormBaseParasite"/>
        </authorList>
    </citation>
    <scope>IDENTIFICATION</scope>
</reference>
<proteinExistence type="predicted"/>
<accession>A0A0N4X8N7</accession>